<dbReference type="RefSeq" id="WP_056962568.1">
    <property type="nucleotide sequence ID" value="NZ_CP045068.1"/>
</dbReference>
<dbReference type="AlphaFoldDB" id="A0A5P8JQG9"/>
<sequence length="168" mass="19479">MPTRMLHSEQTALEALQLRLPDRFKHAKLADRPDIQDEIDNIGVEVTAGVRDDLRQLLVQEPTKQKRRALARMGIETHYRFNEKNDQRALASGALNDVASAVQRKSEKFEQYRHFNENNLFIHVMPDARAEVDGVLKQLADVPYDKIYLWDGHTMVEINVRTAVVKRY</sequence>
<reference evidence="1 2" key="1">
    <citation type="submission" date="2019-10" db="EMBL/GenBank/DDBJ databases">
        <title>Genome sequencing of Lactobacillus manihotivorans.</title>
        <authorList>
            <person name="Kim K."/>
        </authorList>
    </citation>
    <scope>NUCLEOTIDE SEQUENCE [LARGE SCALE GENOMIC DNA]</scope>
    <source>
        <strain evidence="1 2">LM010</strain>
    </source>
</reference>
<accession>A0A5P8JQG9</accession>
<name>A0A5P8JQG9_9LACO</name>
<protein>
    <submittedName>
        <fullName evidence="1">Uncharacterized protein</fullName>
    </submittedName>
</protein>
<proteinExistence type="predicted"/>
<evidence type="ECO:0000313" key="1">
    <source>
        <dbReference type="EMBL" id="QFQ90931.1"/>
    </source>
</evidence>
<gene>
    <name evidence="1" type="ORF">LM010_05605</name>
</gene>
<dbReference type="Proteomes" id="UP000388452">
    <property type="component" value="Chromosome"/>
</dbReference>
<organism evidence="1 2">
    <name type="scientific">Lacticaseibacillus manihotivorans</name>
    <dbReference type="NCBI Taxonomy" id="88233"/>
    <lineage>
        <taxon>Bacteria</taxon>
        <taxon>Bacillati</taxon>
        <taxon>Bacillota</taxon>
        <taxon>Bacilli</taxon>
        <taxon>Lactobacillales</taxon>
        <taxon>Lactobacillaceae</taxon>
        <taxon>Lacticaseibacillus</taxon>
    </lineage>
</organism>
<dbReference type="EMBL" id="CP045068">
    <property type="protein sequence ID" value="QFQ90931.1"/>
    <property type="molecule type" value="Genomic_DNA"/>
</dbReference>
<evidence type="ECO:0000313" key="2">
    <source>
        <dbReference type="Proteomes" id="UP000388452"/>
    </source>
</evidence>